<dbReference type="GO" id="GO:0003700">
    <property type="term" value="F:DNA-binding transcription factor activity"/>
    <property type="evidence" value="ECO:0007669"/>
    <property type="project" value="InterPro"/>
</dbReference>
<feature type="domain" description="Single-minded C-terminal" evidence="2">
    <location>
        <begin position="366"/>
        <end position="375"/>
    </location>
</feature>
<reference evidence="3 4" key="1">
    <citation type="journal article" date="2016" name="Nat. Commun.">
        <title>Thousands of microbial genomes shed light on interconnected biogeochemical processes in an aquifer system.</title>
        <authorList>
            <person name="Anantharaman K."/>
            <person name="Brown C.T."/>
            <person name="Hug L.A."/>
            <person name="Sharon I."/>
            <person name="Castelle C.J."/>
            <person name="Probst A.J."/>
            <person name="Thomas B.C."/>
            <person name="Singh A."/>
            <person name="Wilkins M.J."/>
            <person name="Karaoz U."/>
            <person name="Brodie E.L."/>
            <person name="Williams K.H."/>
            <person name="Hubbard S.S."/>
            <person name="Banfield J.F."/>
        </authorList>
    </citation>
    <scope>NUCLEOTIDE SEQUENCE [LARGE SCALE GENOMIC DNA]</scope>
</reference>
<dbReference type="Proteomes" id="UP000177354">
    <property type="component" value="Unassembled WGS sequence"/>
</dbReference>
<dbReference type="InterPro" id="IPR019219">
    <property type="entry name" value="DUF2130"/>
</dbReference>
<proteinExistence type="predicted"/>
<evidence type="ECO:0000256" key="1">
    <source>
        <dbReference type="SAM" id="Coils"/>
    </source>
</evidence>
<evidence type="ECO:0000313" key="4">
    <source>
        <dbReference type="Proteomes" id="UP000177354"/>
    </source>
</evidence>
<dbReference type="Pfam" id="PF09903">
    <property type="entry name" value="DUF2130"/>
    <property type="match status" value="1"/>
</dbReference>
<sequence>MLSNVKCPNCGHSIELTEAVKKEWEAEFTKKDEQKRKEELARAVKNAEVKAFEKVTQDFNIKLKQSIEEASEEKERNRKLLTDLSENNKLIRELKRKDEERQIETEKKMMEMEEKIKTEARKQADYENKLKLLEKEKKLAEALKMNEELTRKLNQGSQQTQGEVLELELEKILNTAFPTDEIKPVEKGIRGADIVQKVWDRQGNCCGTILWETKNAKWNSEWIDKLKADLRTVKAEIAILVSEEIPKDIKSAGFRDGVWITERRFIVALATALRAVIIQNYHVKKSVKGKNEKMETIYQYISGVEFKHRIETIVDAFSLLQDELEKEKRFFASKWSRQEKYLRGIIDHTLGIHGDLKGILGSSLPELKGLQLSLE</sequence>
<evidence type="ECO:0000259" key="2">
    <source>
        <dbReference type="PROSITE" id="PS51302"/>
    </source>
</evidence>
<protein>
    <recommendedName>
        <fullName evidence="2">Single-minded C-terminal domain-containing protein</fullName>
    </recommendedName>
</protein>
<comment type="caution">
    <text evidence="3">The sequence shown here is derived from an EMBL/GenBank/DDBJ whole genome shotgun (WGS) entry which is preliminary data.</text>
</comment>
<dbReference type="GO" id="GO:0003677">
    <property type="term" value="F:DNA binding"/>
    <property type="evidence" value="ECO:0007669"/>
    <property type="project" value="InterPro"/>
</dbReference>
<name>A0A1F5Z7E4_9BACT</name>
<dbReference type="EMBL" id="MFJF01000005">
    <property type="protein sequence ID" value="OGG08097.1"/>
    <property type="molecule type" value="Genomic_DNA"/>
</dbReference>
<dbReference type="PROSITE" id="PS51302">
    <property type="entry name" value="SIM_C"/>
    <property type="match status" value="1"/>
</dbReference>
<accession>A0A1F5Z7E4</accession>
<keyword evidence="1" id="KW-0175">Coiled coil</keyword>
<dbReference type="AlphaFoldDB" id="A0A1F5Z7E4"/>
<dbReference type="InterPro" id="IPR010578">
    <property type="entry name" value="SIM_C"/>
</dbReference>
<gene>
    <name evidence="3" type="ORF">A2777_01790</name>
</gene>
<feature type="coiled-coil region" evidence="1">
    <location>
        <begin position="30"/>
        <end position="159"/>
    </location>
</feature>
<organism evidence="3 4">
    <name type="scientific">Candidatus Gottesmanbacteria bacterium RIFCSPHIGHO2_01_FULL_40_15</name>
    <dbReference type="NCBI Taxonomy" id="1798376"/>
    <lineage>
        <taxon>Bacteria</taxon>
        <taxon>Candidatus Gottesmaniibacteriota</taxon>
    </lineage>
</organism>
<evidence type="ECO:0000313" key="3">
    <source>
        <dbReference type="EMBL" id="OGG08097.1"/>
    </source>
</evidence>